<name>A0A966DSX9_9SPHI</name>
<evidence type="ECO:0000313" key="3">
    <source>
        <dbReference type="EMBL" id="NCD68816.1"/>
    </source>
</evidence>
<gene>
    <name evidence="3" type="ORF">GSY63_05555</name>
</gene>
<proteinExistence type="predicted"/>
<reference evidence="3" key="2">
    <citation type="submission" date="2020-10" db="EMBL/GenBank/DDBJ databases">
        <title>Mucilaginibacter sp. nov., isolated from soil.</title>
        <authorList>
            <person name="Jeon C.O."/>
        </authorList>
    </citation>
    <scope>NUCLEOTIDE SEQUENCE</scope>
    <source>
        <strain evidence="3">R11</strain>
    </source>
</reference>
<dbReference type="AlphaFoldDB" id="A0A966DSX9"/>
<feature type="compositionally biased region" description="Polar residues" evidence="1">
    <location>
        <begin position="302"/>
        <end position="315"/>
    </location>
</feature>
<dbReference type="RefSeq" id="WP_166584833.1">
    <property type="nucleotide sequence ID" value="NZ_WWEO01000039.1"/>
</dbReference>
<evidence type="ECO:0000313" key="4">
    <source>
        <dbReference type="Proteomes" id="UP000638732"/>
    </source>
</evidence>
<dbReference type="InterPro" id="IPR002931">
    <property type="entry name" value="Transglutaminase-like"/>
</dbReference>
<dbReference type="Pfam" id="PF01841">
    <property type="entry name" value="Transglut_core"/>
    <property type="match status" value="1"/>
</dbReference>
<dbReference type="Gene3D" id="3.10.620.30">
    <property type="match status" value="1"/>
</dbReference>
<dbReference type="SUPFAM" id="SSF54001">
    <property type="entry name" value="Cysteine proteinases"/>
    <property type="match status" value="1"/>
</dbReference>
<protein>
    <submittedName>
        <fullName evidence="3">Transglutaminase family protein</fullName>
    </submittedName>
</protein>
<feature type="compositionally biased region" description="Low complexity" evidence="1">
    <location>
        <begin position="322"/>
        <end position="332"/>
    </location>
</feature>
<sequence>MPEFKIQHITRYSYDGAVRDSANQVILFPIVDVHQTVLKHDLHITGNPIVDTHVDYYGNEVGSFTYSVPHNQMVINSQLVVNTMPRQLPMDDIFPAQQWETLTQLQYTVPYIDFLKREYFDGIDELKAVVSGQKNEGDTPYQLALRFCQYVYKNFEYIKGVTTVESKLEEIWKLKAGVCQDFAHMLTEMLRLVNIPARYVSGYICPNHSGMRGEGATHAWAEAYIPNYGWLGLDPTNNCIANETHVRLAVGRNFLDCSPVKGVYKGSSGHHLEVAVSVGYQDHEPEPIADKFAERVTAPGPFTNNGNDGSKNSYQRYMEMIQQQQQQQQQQQ</sequence>
<dbReference type="PANTHER" id="PTHR33490">
    <property type="entry name" value="BLR5614 PROTEIN-RELATED"/>
    <property type="match status" value="1"/>
</dbReference>
<accession>A0A966DSX9</accession>
<dbReference type="Proteomes" id="UP000638732">
    <property type="component" value="Unassembled WGS sequence"/>
</dbReference>
<dbReference type="Pfam" id="PF08379">
    <property type="entry name" value="Bact_transglu_N"/>
    <property type="match status" value="1"/>
</dbReference>
<feature type="domain" description="Transglutaminase-like" evidence="2">
    <location>
        <begin position="171"/>
        <end position="237"/>
    </location>
</feature>
<reference evidence="3" key="1">
    <citation type="submission" date="2020-01" db="EMBL/GenBank/DDBJ databases">
        <authorList>
            <person name="Seo Y.L."/>
        </authorList>
    </citation>
    <scope>NUCLEOTIDE SEQUENCE</scope>
    <source>
        <strain evidence="3">R11</strain>
    </source>
</reference>
<organism evidence="3 4">
    <name type="scientific">Mucilaginibacter agri</name>
    <dbReference type="NCBI Taxonomy" id="2695265"/>
    <lineage>
        <taxon>Bacteria</taxon>
        <taxon>Pseudomonadati</taxon>
        <taxon>Bacteroidota</taxon>
        <taxon>Sphingobacteriia</taxon>
        <taxon>Sphingobacteriales</taxon>
        <taxon>Sphingobacteriaceae</taxon>
        <taxon>Mucilaginibacter</taxon>
    </lineage>
</organism>
<dbReference type="InterPro" id="IPR013589">
    <property type="entry name" value="Bac_transglu_N"/>
</dbReference>
<evidence type="ECO:0000259" key="2">
    <source>
        <dbReference type="SMART" id="SM00460"/>
    </source>
</evidence>
<dbReference type="SMART" id="SM00460">
    <property type="entry name" value="TGc"/>
    <property type="match status" value="1"/>
</dbReference>
<dbReference type="EMBL" id="WWEO01000039">
    <property type="protein sequence ID" value="NCD68816.1"/>
    <property type="molecule type" value="Genomic_DNA"/>
</dbReference>
<evidence type="ECO:0000256" key="1">
    <source>
        <dbReference type="SAM" id="MobiDB-lite"/>
    </source>
</evidence>
<comment type="caution">
    <text evidence="3">The sequence shown here is derived from an EMBL/GenBank/DDBJ whole genome shotgun (WGS) entry which is preliminary data.</text>
</comment>
<keyword evidence="4" id="KW-1185">Reference proteome</keyword>
<feature type="region of interest" description="Disordered" evidence="1">
    <location>
        <begin position="298"/>
        <end position="332"/>
    </location>
</feature>
<dbReference type="InterPro" id="IPR038765">
    <property type="entry name" value="Papain-like_cys_pep_sf"/>
</dbReference>
<dbReference type="PANTHER" id="PTHR33490:SF6">
    <property type="entry name" value="SLL1049 PROTEIN"/>
    <property type="match status" value="1"/>
</dbReference>